<proteinExistence type="predicted"/>
<accession>A0A6I0ZRU8</accession>
<evidence type="ECO:0000313" key="1">
    <source>
        <dbReference type="EMBL" id="KAB6523265.1"/>
    </source>
</evidence>
<dbReference type="Proteomes" id="UP000469427">
    <property type="component" value="Unassembled WGS sequence"/>
</dbReference>
<dbReference type="AlphaFoldDB" id="A0A6I0ZRU8"/>
<sequence>MEGIIINELSLNGQFSDSQDFWKNGIPLFHKALQDAQSFGIMYLFKKGNFYGAQATPDKTLHDLLTAPETRIIDEAKRYKSILARAICNPFWDDDPRQDLDAHYRVDEKEVSGSSVAEAAARSVCLLSFIRSPYEKNPIVVTKGEETTEVGNIWKEKQLYSILFERGELSLEKYITIRFSGGKLDFSLIDDTYGFSLIDDENRSEFIDSFRKVEELDWSAIATDKGLDYKTYNKNRRSRHYFSDEQWRKGIKKFRITQRNRCFGYVEDGVFYVLRFDLDHELSDVG</sequence>
<evidence type="ECO:0000313" key="2">
    <source>
        <dbReference type="Proteomes" id="UP000469427"/>
    </source>
</evidence>
<protein>
    <submittedName>
        <fullName evidence="1">Uncharacterized protein</fullName>
    </submittedName>
</protein>
<comment type="caution">
    <text evidence="1">The sequence shown here is derived from an EMBL/GenBank/DDBJ whole genome shotgun (WGS) entry which is preliminary data.</text>
</comment>
<dbReference type="EMBL" id="WDBI01000039">
    <property type="protein sequence ID" value="KAB6523265.1"/>
    <property type="molecule type" value="Genomic_DNA"/>
</dbReference>
<name>A0A6I0ZRU8_PHOVU</name>
<gene>
    <name evidence="1" type="ORF">GAY98_19070</name>
</gene>
<organism evidence="1 2">
    <name type="scientific">Phocaeicola vulgatus</name>
    <name type="common">Bacteroides vulgatus</name>
    <dbReference type="NCBI Taxonomy" id="821"/>
    <lineage>
        <taxon>Bacteria</taxon>
        <taxon>Pseudomonadati</taxon>
        <taxon>Bacteroidota</taxon>
        <taxon>Bacteroidia</taxon>
        <taxon>Bacteroidales</taxon>
        <taxon>Bacteroidaceae</taxon>
        <taxon>Phocaeicola</taxon>
    </lineage>
</organism>
<reference evidence="1 2" key="1">
    <citation type="journal article" date="2019" name="Nat. Med.">
        <title>A library of human gut bacterial isolates paired with longitudinal multiomics data enables mechanistic microbiome research.</title>
        <authorList>
            <person name="Poyet M."/>
            <person name="Groussin M."/>
            <person name="Gibbons S.M."/>
            <person name="Avila-Pacheco J."/>
            <person name="Jiang X."/>
            <person name="Kearney S.M."/>
            <person name="Perrotta A.R."/>
            <person name="Berdy B."/>
            <person name="Zhao S."/>
            <person name="Lieberman T.D."/>
            <person name="Swanson P.K."/>
            <person name="Smith M."/>
            <person name="Roesemann S."/>
            <person name="Alexander J.E."/>
            <person name="Rich S.A."/>
            <person name="Livny J."/>
            <person name="Vlamakis H."/>
            <person name="Clish C."/>
            <person name="Bullock K."/>
            <person name="Deik A."/>
            <person name="Scott J."/>
            <person name="Pierce K.A."/>
            <person name="Xavier R.J."/>
            <person name="Alm E.J."/>
        </authorList>
    </citation>
    <scope>NUCLEOTIDE SEQUENCE [LARGE SCALE GENOMIC DNA]</scope>
    <source>
        <strain evidence="1 2">BIOML-A122</strain>
    </source>
</reference>